<dbReference type="AlphaFoldDB" id="A0A485LX83"/>
<keyword evidence="1" id="KW-0812">Transmembrane</keyword>
<reference evidence="2" key="1">
    <citation type="submission" date="2019-03" db="EMBL/GenBank/DDBJ databases">
        <authorList>
            <person name="Hao L."/>
        </authorList>
    </citation>
    <scope>NUCLEOTIDE SEQUENCE</scope>
</reference>
<organism evidence="2">
    <name type="scientific">anaerobic digester metagenome</name>
    <dbReference type="NCBI Taxonomy" id="1263854"/>
    <lineage>
        <taxon>unclassified sequences</taxon>
        <taxon>metagenomes</taxon>
        <taxon>ecological metagenomes</taxon>
    </lineage>
</organism>
<evidence type="ECO:0000313" key="2">
    <source>
        <dbReference type="EMBL" id="VFU12947.1"/>
    </source>
</evidence>
<accession>A0A485LX83</accession>
<sequence>MYQLPFILGKGTLVQASLIVLGASAASAMLVSMRLNRLDLIGVLKTRE</sequence>
<gene>
    <name evidence="2" type="ORF">SCFA_1510009</name>
</gene>
<proteinExistence type="predicted"/>
<name>A0A485LX83_9ZZZZ</name>
<evidence type="ECO:0000256" key="1">
    <source>
        <dbReference type="SAM" id="Phobius"/>
    </source>
</evidence>
<keyword evidence="1" id="KW-1133">Transmembrane helix</keyword>
<dbReference type="EMBL" id="CAADRM010000059">
    <property type="protein sequence ID" value="VFU12947.1"/>
    <property type="molecule type" value="Genomic_DNA"/>
</dbReference>
<feature type="transmembrane region" description="Helical" evidence="1">
    <location>
        <begin position="12"/>
        <end position="31"/>
    </location>
</feature>
<keyword evidence="1" id="KW-0472">Membrane</keyword>
<protein>
    <submittedName>
        <fullName evidence="2">Uncharacterized protein</fullName>
    </submittedName>
</protein>